<dbReference type="CDD" id="cd16380">
    <property type="entry name" value="YitT_C"/>
    <property type="match status" value="1"/>
</dbReference>
<evidence type="ECO:0000313" key="9">
    <source>
        <dbReference type="Proteomes" id="UP000277864"/>
    </source>
</evidence>
<dbReference type="Pfam" id="PF02588">
    <property type="entry name" value="YitT_membrane"/>
    <property type="match status" value="1"/>
</dbReference>
<dbReference type="InterPro" id="IPR003740">
    <property type="entry name" value="YitT"/>
</dbReference>
<keyword evidence="5 6" id="KW-0472">Membrane</keyword>
<keyword evidence="3 6" id="KW-0812">Transmembrane</keyword>
<evidence type="ECO:0000256" key="4">
    <source>
        <dbReference type="ARBA" id="ARBA00022989"/>
    </source>
</evidence>
<dbReference type="AlphaFoldDB" id="A0A3R9YEC1"/>
<feature type="transmembrane region" description="Helical" evidence="6">
    <location>
        <begin position="12"/>
        <end position="33"/>
    </location>
</feature>
<dbReference type="PANTHER" id="PTHR33545:SF4">
    <property type="entry name" value="UPF0750 MEMBRANE PROTEIN YXKD"/>
    <property type="match status" value="1"/>
</dbReference>
<comment type="caution">
    <text evidence="8">The sequence shown here is derived from an EMBL/GenBank/DDBJ whole genome shotgun (WGS) entry which is preliminary data.</text>
</comment>
<feature type="transmembrane region" description="Helical" evidence="6">
    <location>
        <begin position="53"/>
        <end position="72"/>
    </location>
</feature>
<dbReference type="EMBL" id="PXZH01000002">
    <property type="protein sequence ID" value="RST89316.1"/>
    <property type="molecule type" value="Genomic_DNA"/>
</dbReference>
<feature type="domain" description="DUF2179" evidence="7">
    <location>
        <begin position="221"/>
        <end position="275"/>
    </location>
</feature>
<dbReference type="GO" id="GO:0005886">
    <property type="term" value="C:plasma membrane"/>
    <property type="evidence" value="ECO:0007669"/>
    <property type="project" value="UniProtKB-SubCell"/>
</dbReference>
<evidence type="ECO:0000256" key="6">
    <source>
        <dbReference type="SAM" id="Phobius"/>
    </source>
</evidence>
<dbReference type="InterPro" id="IPR019264">
    <property type="entry name" value="DUF2179"/>
</dbReference>
<sequence>MTKKKKKEILFNLIKITIGSLIFATSVNVFALPSSLGEGGVTGVTMILYYTNQIPTALTNVVLNTILLIIGYKYLDKQTVFYTLYAIACMSLFLHFTETIHFIPSERIVGAIAAGTLMGFGMGSIMRGNGTTAGSAILALLANKYLGWNKSYALLFFDLIVVLPSTLIIGLESMLLTVVSLAVSTKILDFILEGSNPKKSVVIISEKHEEIAKKISQDLERGITVVRGVGYYKRNEKILLYVVIDRPQVLQIQNLIEEIDPTAFVIFNNVQSVIGEGFTWELMDTADDNPNQI</sequence>
<dbReference type="RefSeq" id="WP_125943250.1">
    <property type="nucleotide sequence ID" value="NZ_PXZH01000002.1"/>
</dbReference>
<evidence type="ECO:0000313" key="8">
    <source>
        <dbReference type="EMBL" id="RST89316.1"/>
    </source>
</evidence>
<dbReference type="PIRSF" id="PIRSF006483">
    <property type="entry name" value="Membrane_protein_YitT"/>
    <property type="match status" value="1"/>
</dbReference>
<name>A0A3R9YEC1_9ENTE</name>
<protein>
    <recommendedName>
        <fullName evidence="7">DUF2179 domain-containing protein</fullName>
    </recommendedName>
</protein>
<keyword evidence="4 6" id="KW-1133">Transmembrane helix</keyword>
<feature type="transmembrane region" description="Helical" evidence="6">
    <location>
        <begin position="79"/>
        <end position="96"/>
    </location>
</feature>
<keyword evidence="9" id="KW-1185">Reference proteome</keyword>
<dbReference type="Gene3D" id="3.30.70.120">
    <property type="match status" value="1"/>
</dbReference>
<evidence type="ECO:0000256" key="2">
    <source>
        <dbReference type="ARBA" id="ARBA00022475"/>
    </source>
</evidence>
<feature type="transmembrane region" description="Helical" evidence="6">
    <location>
        <begin position="151"/>
        <end position="169"/>
    </location>
</feature>
<evidence type="ECO:0000256" key="3">
    <source>
        <dbReference type="ARBA" id="ARBA00022692"/>
    </source>
</evidence>
<evidence type="ECO:0000256" key="5">
    <source>
        <dbReference type="ARBA" id="ARBA00023136"/>
    </source>
</evidence>
<reference evidence="8 9" key="1">
    <citation type="submission" date="2018-03" db="EMBL/GenBank/DDBJ databases">
        <authorList>
            <person name="Gulvik C.A."/>
        </authorList>
    </citation>
    <scope>NUCLEOTIDE SEQUENCE [LARGE SCALE GENOMIC DNA]</scope>
    <source>
        <strain evidence="8 9">JCM 31581</strain>
    </source>
</reference>
<dbReference type="Proteomes" id="UP000277864">
    <property type="component" value="Unassembled WGS sequence"/>
</dbReference>
<dbReference type="InterPro" id="IPR051461">
    <property type="entry name" value="UPF0750_membrane"/>
</dbReference>
<dbReference type="OrthoDB" id="1758221at2"/>
<accession>A0A3R9YEC1</accession>
<evidence type="ECO:0000259" key="7">
    <source>
        <dbReference type="Pfam" id="PF10035"/>
    </source>
</evidence>
<dbReference type="Pfam" id="PF10035">
    <property type="entry name" value="DUF2179"/>
    <property type="match status" value="1"/>
</dbReference>
<proteinExistence type="predicted"/>
<feature type="transmembrane region" description="Helical" evidence="6">
    <location>
        <begin position="108"/>
        <end position="130"/>
    </location>
</feature>
<organism evidence="8 9">
    <name type="scientific">Vagococcus humatus</name>
    <dbReference type="NCBI Taxonomy" id="1889241"/>
    <lineage>
        <taxon>Bacteria</taxon>
        <taxon>Bacillati</taxon>
        <taxon>Bacillota</taxon>
        <taxon>Bacilli</taxon>
        <taxon>Lactobacillales</taxon>
        <taxon>Enterococcaceae</taxon>
        <taxon>Vagococcus</taxon>
    </lineage>
</organism>
<gene>
    <name evidence="8" type="ORF">C7P63_05955</name>
</gene>
<dbReference type="InterPro" id="IPR015867">
    <property type="entry name" value="N-reg_PII/ATP_PRibTrfase_C"/>
</dbReference>
<comment type="subcellular location">
    <subcellularLocation>
        <location evidence="1">Cell membrane</location>
        <topology evidence="1">Multi-pass membrane protein</topology>
    </subcellularLocation>
</comment>
<evidence type="ECO:0000256" key="1">
    <source>
        <dbReference type="ARBA" id="ARBA00004651"/>
    </source>
</evidence>
<dbReference type="PANTHER" id="PTHR33545">
    <property type="entry name" value="UPF0750 MEMBRANE PROTEIN YITT-RELATED"/>
    <property type="match status" value="1"/>
</dbReference>
<keyword evidence="2" id="KW-1003">Cell membrane</keyword>